<dbReference type="Gene3D" id="3.40.50.720">
    <property type="entry name" value="NAD(P)-binding Rossmann-like Domain"/>
    <property type="match status" value="1"/>
</dbReference>
<dbReference type="GO" id="GO:0005524">
    <property type="term" value="F:ATP binding"/>
    <property type="evidence" value="ECO:0007669"/>
    <property type="project" value="UniProtKB-UniRule"/>
</dbReference>
<dbReference type="SUPFAM" id="SSF53244">
    <property type="entry name" value="MurD-like peptide ligases, peptide-binding domain"/>
    <property type="match status" value="1"/>
</dbReference>
<keyword evidence="4 14" id="KW-0963">Cytoplasm</keyword>
<dbReference type="GO" id="GO:0008360">
    <property type="term" value="P:regulation of cell shape"/>
    <property type="evidence" value="ECO:0007669"/>
    <property type="project" value="UniProtKB-KW"/>
</dbReference>
<dbReference type="InterPro" id="IPR036565">
    <property type="entry name" value="Mur-like_cat_sf"/>
</dbReference>
<dbReference type="InterPro" id="IPR013221">
    <property type="entry name" value="Mur_ligase_cen"/>
</dbReference>
<dbReference type="PANTHER" id="PTHR43445">
    <property type="entry name" value="UDP-N-ACETYLMURAMATE--L-ALANINE LIGASE-RELATED"/>
    <property type="match status" value="1"/>
</dbReference>
<keyword evidence="12 14" id="KW-0961">Cell wall biogenesis/degradation</keyword>
<evidence type="ECO:0000256" key="3">
    <source>
        <dbReference type="ARBA" id="ARBA00012211"/>
    </source>
</evidence>
<dbReference type="UniPathway" id="UPA00219"/>
<dbReference type="HOGENOM" id="CLU_028104_2_2_6"/>
<keyword evidence="5 14" id="KW-0436">Ligase</keyword>
<evidence type="ECO:0000256" key="2">
    <source>
        <dbReference type="ARBA" id="ARBA00004752"/>
    </source>
</evidence>
<evidence type="ECO:0000256" key="4">
    <source>
        <dbReference type="ARBA" id="ARBA00022490"/>
    </source>
</evidence>
<comment type="function">
    <text evidence="14">Cell wall formation.</text>
</comment>
<name>G4QME0_GLANF</name>
<dbReference type="Proteomes" id="UP000009282">
    <property type="component" value="Chromosome"/>
</dbReference>
<evidence type="ECO:0000313" key="20">
    <source>
        <dbReference type="Proteomes" id="UP000009282"/>
    </source>
</evidence>
<evidence type="ECO:0000313" key="19">
    <source>
        <dbReference type="EMBL" id="AEP30792.1"/>
    </source>
</evidence>
<keyword evidence="7 14" id="KW-0547">Nucleotide-binding</keyword>
<dbReference type="FunFam" id="3.40.1190.10:FF:000001">
    <property type="entry name" value="UDP-N-acetylmuramate--L-alanine ligase"/>
    <property type="match status" value="1"/>
</dbReference>
<dbReference type="GO" id="GO:0051301">
    <property type="term" value="P:cell division"/>
    <property type="evidence" value="ECO:0007669"/>
    <property type="project" value="UniProtKB-KW"/>
</dbReference>
<accession>G4QME0</accession>
<evidence type="ECO:0000256" key="14">
    <source>
        <dbReference type="HAMAP-Rule" id="MF_00046"/>
    </source>
</evidence>
<sequence>MSIENNSPAGAVERPSKKAIEKSIAESTTEQSDNSVALMPHKMRRVQKLHFIGIGGAGMGGIAEVVLNLGYQVSGSDMKHSSMTARLIKLGAEIFIGHAAENVQQADAVVVSSAINKSNPEIQIATELRIPIIRRAEMLAELMRFRYGIAVAGTHGKTTTTSLIATIFSQAKLDPTYVIGGLLNSAGTNAKLGASKYLIAEADESDASFLHLQPTLSVITNIEADHLEAYQGDFSKMKNAYVEFLHNLPFYGLAVVCGDDEVVQEILPKVGRKYLTYGQADGNDYQAIDVKYELNFSHFTVKRKDKTALHVKLSLPGIHNVLNATAAIAVATDEGISDADILLALQSFQGIGRRFQVLGQFTQDYGSTILVDDYGHHPTEVAMTIAAARNNWKEKRVVMIYQPHRYSRTRDLYEDFVEVLSQVDVLLLLDIYAASEEPIDGIDSKSLCRSIRQRGNLEPIYVSSQQNLYKILADVLSDGDVVFAQGAGNIGEIAQSLSIAELSKVALLKKASDA</sequence>
<protein>
    <recommendedName>
        <fullName evidence="3 14">UDP-N-acetylmuramate--L-alanine ligase</fullName>
        <ecNumber evidence="3 14">6.3.2.8</ecNumber>
    </recommendedName>
    <alternativeName>
        <fullName evidence="14">UDP-N-acetylmuramoyl-L-alanine synthetase</fullName>
    </alternativeName>
</protein>
<dbReference type="Gene3D" id="3.40.1190.10">
    <property type="entry name" value="Mur-like, catalytic domain"/>
    <property type="match status" value="1"/>
</dbReference>
<dbReference type="GO" id="GO:0009252">
    <property type="term" value="P:peptidoglycan biosynthetic process"/>
    <property type="evidence" value="ECO:0007669"/>
    <property type="project" value="UniProtKB-UniRule"/>
</dbReference>
<comment type="similarity">
    <text evidence="14">Belongs to the MurCDEF family.</text>
</comment>
<dbReference type="KEGG" id="gni:GNIT_2695"/>
<evidence type="ECO:0000256" key="15">
    <source>
        <dbReference type="SAM" id="Phobius"/>
    </source>
</evidence>
<keyword evidence="9 14" id="KW-0133">Cell shape</keyword>
<evidence type="ECO:0000256" key="1">
    <source>
        <dbReference type="ARBA" id="ARBA00004496"/>
    </source>
</evidence>
<gene>
    <name evidence="14 19" type="primary">murC</name>
    <name evidence="19" type="ordered locus">GNIT_2695</name>
</gene>
<dbReference type="InterPro" id="IPR004101">
    <property type="entry name" value="Mur_ligase_C"/>
</dbReference>
<dbReference type="SUPFAM" id="SSF53623">
    <property type="entry name" value="MurD-like peptide ligases, catalytic domain"/>
    <property type="match status" value="1"/>
</dbReference>
<keyword evidence="15" id="KW-1133">Transmembrane helix</keyword>
<dbReference type="GO" id="GO:0005737">
    <property type="term" value="C:cytoplasm"/>
    <property type="evidence" value="ECO:0007669"/>
    <property type="project" value="UniProtKB-SubCell"/>
</dbReference>
<evidence type="ECO:0000256" key="13">
    <source>
        <dbReference type="ARBA" id="ARBA00047833"/>
    </source>
</evidence>
<keyword evidence="8 14" id="KW-0067">ATP-binding</keyword>
<dbReference type="Gene3D" id="3.90.190.20">
    <property type="entry name" value="Mur ligase, C-terminal domain"/>
    <property type="match status" value="1"/>
</dbReference>
<feature type="domain" description="Mur ligase N-terminal catalytic" evidence="16">
    <location>
        <begin position="49"/>
        <end position="147"/>
    </location>
</feature>
<dbReference type="eggNOG" id="COG0773">
    <property type="taxonomic scope" value="Bacteria"/>
</dbReference>
<evidence type="ECO:0000256" key="7">
    <source>
        <dbReference type="ARBA" id="ARBA00022741"/>
    </source>
</evidence>
<evidence type="ECO:0000259" key="17">
    <source>
        <dbReference type="Pfam" id="PF02875"/>
    </source>
</evidence>
<reference evidence="19 20" key="1">
    <citation type="journal article" date="2011" name="J. Bacteriol.">
        <title>Complete genome sequence of seawater bacterium Glaciecola nitratireducens FR1064T.</title>
        <authorList>
            <person name="Bian F."/>
            <person name="Qin Q.L."/>
            <person name="Xie B.B."/>
            <person name="Shu Y.L."/>
            <person name="Zhang X.Y."/>
            <person name="Yu Y."/>
            <person name="Chen B."/>
            <person name="Chen X.L."/>
            <person name="Zhou B.C."/>
            <person name="Zhang Y.Z."/>
        </authorList>
    </citation>
    <scope>NUCLEOTIDE SEQUENCE [LARGE SCALE GENOMIC DNA]</scope>
    <source>
        <strain evidence="20">JCM 12485 / KCTC 12276 / FR1064</strain>
    </source>
</reference>
<dbReference type="InterPro" id="IPR036615">
    <property type="entry name" value="Mur_ligase_C_dom_sf"/>
</dbReference>
<dbReference type="GO" id="GO:0071555">
    <property type="term" value="P:cell wall organization"/>
    <property type="evidence" value="ECO:0007669"/>
    <property type="project" value="UniProtKB-KW"/>
</dbReference>
<dbReference type="EC" id="6.3.2.8" evidence="3 14"/>
<evidence type="ECO:0000256" key="12">
    <source>
        <dbReference type="ARBA" id="ARBA00023316"/>
    </source>
</evidence>
<organism evidence="19 20">
    <name type="scientific">Glaciecola nitratireducens (strain JCM 12485 / KCTC 12276 / FR1064)</name>
    <dbReference type="NCBI Taxonomy" id="1085623"/>
    <lineage>
        <taxon>Bacteria</taxon>
        <taxon>Pseudomonadati</taxon>
        <taxon>Pseudomonadota</taxon>
        <taxon>Gammaproteobacteria</taxon>
        <taxon>Alteromonadales</taxon>
        <taxon>Alteromonadaceae</taxon>
        <taxon>Brumicola</taxon>
    </lineage>
</organism>
<dbReference type="PANTHER" id="PTHR43445:SF3">
    <property type="entry name" value="UDP-N-ACETYLMURAMATE--L-ALANINE LIGASE"/>
    <property type="match status" value="1"/>
</dbReference>
<evidence type="ECO:0000259" key="18">
    <source>
        <dbReference type="Pfam" id="PF08245"/>
    </source>
</evidence>
<dbReference type="EMBL" id="CP003060">
    <property type="protein sequence ID" value="AEP30792.1"/>
    <property type="molecule type" value="Genomic_DNA"/>
</dbReference>
<dbReference type="GO" id="GO:0008763">
    <property type="term" value="F:UDP-N-acetylmuramate-L-alanine ligase activity"/>
    <property type="evidence" value="ECO:0007669"/>
    <property type="project" value="UniProtKB-UniRule"/>
</dbReference>
<keyword evidence="20" id="KW-1185">Reference proteome</keyword>
<comment type="subcellular location">
    <subcellularLocation>
        <location evidence="1 14">Cytoplasm</location>
    </subcellularLocation>
</comment>
<dbReference type="Pfam" id="PF01225">
    <property type="entry name" value="Mur_ligase"/>
    <property type="match status" value="1"/>
</dbReference>
<keyword evidence="11 14" id="KW-0131">Cell cycle</keyword>
<evidence type="ECO:0000256" key="9">
    <source>
        <dbReference type="ARBA" id="ARBA00022960"/>
    </source>
</evidence>
<dbReference type="Pfam" id="PF02875">
    <property type="entry name" value="Mur_ligase_C"/>
    <property type="match status" value="1"/>
</dbReference>
<dbReference type="NCBIfam" id="TIGR01082">
    <property type="entry name" value="murC"/>
    <property type="match status" value="1"/>
</dbReference>
<dbReference type="SUPFAM" id="SSF51984">
    <property type="entry name" value="MurCD N-terminal domain"/>
    <property type="match status" value="1"/>
</dbReference>
<evidence type="ECO:0000256" key="11">
    <source>
        <dbReference type="ARBA" id="ARBA00023306"/>
    </source>
</evidence>
<keyword evidence="15" id="KW-0472">Membrane</keyword>
<evidence type="ECO:0000256" key="8">
    <source>
        <dbReference type="ARBA" id="ARBA00022840"/>
    </source>
</evidence>
<evidence type="ECO:0000256" key="5">
    <source>
        <dbReference type="ARBA" id="ARBA00022598"/>
    </source>
</evidence>
<dbReference type="InterPro" id="IPR050061">
    <property type="entry name" value="MurCDEF_pg_biosynth"/>
</dbReference>
<dbReference type="STRING" id="1085623.GNIT_2695"/>
<dbReference type="Pfam" id="PF08245">
    <property type="entry name" value="Mur_ligase_M"/>
    <property type="match status" value="1"/>
</dbReference>
<evidence type="ECO:0000256" key="6">
    <source>
        <dbReference type="ARBA" id="ARBA00022618"/>
    </source>
</evidence>
<comment type="catalytic activity">
    <reaction evidence="13 14">
        <text>UDP-N-acetyl-alpha-D-muramate + L-alanine + ATP = UDP-N-acetyl-alpha-D-muramoyl-L-alanine + ADP + phosphate + H(+)</text>
        <dbReference type="Rhea" id="RHEA:23372"/>
        <dbReference type="ChEBI" id="CHEBI:15378"/>
        <dbReference type="ChEBI" id="CHEBI:30616"/>
        <dbReference type="ChEBI" id="CHEBI:43474"/>
        <dbReference type="ChEBI" id="CHEBI:57972"/>
        <dbReference type="ChEBI" id="CHEBI:70757"/>
        <dbReference type="ChEBI" id="CHEBI:83898"/>
        <dbReference type="ChEBI" id="CHEBI:456216"/>
        <dbReference type="EC" id="6.3.2.8"/>
    </reaction>
</comment>
<comment type="pathway">
    <text evidence="2 14">Cell wall biogenesis; peptidoglycan biosynthesis.</text>
</comment>
<dbReference type="HAMAP" id="MF_00046">
    <property type="entry name" value="MurC"/>
    <property type="match status" value="1"/>
</dbReference>
<feature type="domain" description="Mur ligase C-terminal" evidence="17">
    <location>
        <begin position="353"/>
        <end position="488"/>
    </location>
</feature>
<keyword evidence="15" id="KW-0812">Transmembrane</keyword>
<evidence type="ECO:0000259" key="16">
    <source>
        <dbReference type="Pfam" id="PF01225"/>
    </source>
</evidence>
<dbReference type="InterPro" id="IPR000713">
    <property type="entry name" value="Mur_ligase_N"/>
</dbReference>
<feature type="binding site" evidence="14">
    <location>
        <begin position="153"/>
        <end position="159"/>
    </location>
    <ligand>
        <name>ATP</name>
        <dbReference type="ChEBI" id="CHEBI:30616"/>
    </ligand>
</feature>
<evidence type="ECO:0000256" key="10">
    <source>
        <dbReference type="ARBA" id="ARBA00022984"/>
    </source>
</evidence>
<keyword evidence="10 14" id="KW-0573">Peptidoglycan synthesis</keyword>
<dbReference type="InterPro" id="IPR005758">
    <property type="entry name" value="UDP-N-AcMur_Ala_ligase_MurC"/>
</dbReference>
<dbReference type="AlphaFoldDB" id="G4QME0"/>
<proteinExistence type="inferred from homology"/>
<feature type="domain" description="Mur ligase central" evidence="18">
    <location>
        <begin position="151"/>
        <end position="331"/>
    </location>
</feature>
<feature type="transmembrane region" description="Helical" evidence="15">
    <location>
        <begin position="49"/>
        <end position="71"/>
    </location>
</feature>
<keyword evidence="6 14" id="KW-0132">Cell division</keyword>